<dbReference type="EMBL" id="OW240924">
    <property type="protein sequence ID" value="CAH2327244.1"/>
    <property type="molecule type" value="Genomic_DNA"/>
</dbReference>
<keyword evidence="2" id="KW-1185">Reference proteome</keyword>
<evidence type="ECO:0000313" key="2">
    <source>
        <dbReference type="Proteomes" id="UP001295444"/>
    </source>
</evidence>
<organism evidence="1 2">
    <name type="scientific">Pelobates cultripes</name>
    <name type="common">Western spadefoot toad</name>
    <dbReference type="NCBI Taxonomy" id="61616"/>
    <lineage>
        <taxon>Eukaryota</taxon>
        <taxon>Metazoa</taxon>
        <taxon>Chordata</taxon>
        <taxon>Craniata</taxon>
        <taxon>Vertebrata</taxon>
        <taxon>Euteleostomi</taxon>
        <taxon>Amphibia</taxon>
        <taxon>Batrachia</taxon>
        <taxon>Anura</taxon>
        <taxon>Pelobatoidea</taxon>
        <taxon>Pelobatidae</taxon>
        <taxon>Pelobates</taxon>
    </lineage>
</organism>
<dbReference type="AlphaFoldDB" id="A0AAD1TLJ0"/>
<name>A0AAD1TLJ0_PELCU</name>
<evidence type="ECO:0000313" key="1">
    <source>
        <dbReference type="EMBL" id="CAH2327244.1"/>
    </source>
</evidence>
<gene>
    <name evidence="1" type="ORF">PECUL_23A060426</name>
</gene>
<protein>
    <submittedName>
        <fullName evidence="1">Uncharacterized protein</fullName>
    </submittedName>
</protein>
<sequence>MGITLGHRNHKNLPHVRFFETSCCHVVTICYAFNPGQNPSDVIKLRKTFVKVKHDAICL</sequence>
<proteinExistence type="predicted"/>
<accession>A0AAD1TLJ0</accession>
<dbReference type="Proteomes" id="UP001295444">
    <property type="component" value="Chromosome 13"/>
</dbReference>
<reference evidence="1" key="1">
    <citation type="submission" date="2022-03" db="EMBL/GenBank/DDBJ databases">
        <authorList>
            <person name="Alioto T."/>
            <person name="Alioto T."/>
            <person name="Gomez Garrido J."/>
        </authorList>
    </citation>
    <scope>NUCLEOTIDE SEQUENCE</scope>
</reference>